<dbReference type="InterPro" id="IPR007387">
    <property type="entry name" value="TRAP_DctQ"/>
</dbReference>
<feature type="transmembrane region" description="Helical" evidence="9">
    <location>
        <begin position="54"/>
        <end position="71"/>
    </location>
</feature>
<keyword evidence="7 9" id="KW-0472">Membrane</keyword>
<dbReference type="AlphaFoldDB" id="A0A1Y5TJC4"/>
<organism evidence="11 12">
    <name type="scientific">Oceanibacterium hippocampi</name>
    <dbReference type="NCBI Taxonomy" id="745714"/>
    <lineage>
        <taxon>Bacteria</taxon>
        <taxon>Pseudomonadati</taxon>
        <taxon>Pseudomonadota</taxon>
        <taxon>Alphaproteobacteria</taxon>
        <taxon>Sneathiellales</taxon>
        <taxon>Sneathiellaceae</taxon>
        <taxon>Oceanibacterium</taxon>
    </lineage>
</organism>
<evidence type="ECO:0000256" key="9">
    <source>
        <dbReference type="RuleBase" id="RU369079"/>
    </source>
</evidence>
<dbReference type="GO" id="GO:0022857">
    <property type="term" value="F:transmembrane transporter activity"/>
    <property type="evidence" value="ECO:0007669"/>
    <property type="project" value="UniProtKB-UniRule"/>
</dbReference>
<reference evidence="11 12" key="1">
    <citation type="submission" date="2017-03" db="EMBL/GenBank/DDBJ databases">
        <authorList>
            <person name="Afonso C.L."/>
            <person name="Miller P.J."/>
            <person name="Scott M.A."/>
            <person name="Spackman E."/>
            <person name="Goraichik I."/>
            <person name="Dimitrov K.M."/>
            <person name="Suarez D.L."/>
            <person name="Swayne D.E."/>
        </authorList>
    </citation>
    <scope>NUCLEOTIDE SEQUENCE [LARGE SCALE GENOMIC DNA]</scope>
    <source>
        <strain evidence="11 12">CECT 7691</strain>
    </source>
</reference>
<sequence length="163" mass="17688">MKAAGFALERASDYLDILCRIIASCLIAIIALLAAAQVGGRYFIGWSPVWIEEMTRYCFIWMTLLGACVLVKRGEHAVIDVLVSALPRSLKSIHTALVLTVIIATSAVLIFYGIKIVGIVGKQLSPALRLSMAYVYLAVPVSGAIITVHCVVGILAEWRRGEE</sequence>
<proteinExistence type="inferred from homology"/>
<evidence type="ECO:0000256" key="7">
    <source>
        <dbReference type="ARBA" id="ARBA00023136"/>
    </source>
</evidence>
<keyword evidence="6 9" id="KW-1133">Transmembrane helix</keyword>
<protein>
    <recommendedName>
        <fullName evidence="9">TRAP transporter small permease protein</fullName>
    </recommendedName>
</protein>
<dbReference type="InterPro" id="IPR055348">
    <property type="entry name" value="DctQ"/>
</dbReference>
<feature type="domain" description="Tripartite ATP-independent periplasmic transporters DctQ component" evidence="10">
    <location>
        <begin position="30"/>
        <end position="159"/>
    </location>
</feature>
<comment type="function">
    <text evidence="9">Part of the tripartite ATP-independent periplasmic (TRAP) transport system.</text>
</comment>
<evidence type="ECO:0000256" key="6">
    <source>
        <dbReference type="ARBA" id="ARBA00022989"/>
    </source>
</evidence>
<keyword evidence="12" id="KW-1185">Reference proteome</keyword>
<dbReference type="PANTHER" id="PTHR35011:SF2">
    <property type="entry name" value="2,3-DIKETO-L-GULONATE TRAP TRANSPORTER SMALL PERMEASE PROTEIN YIAM"/>
    <property type="match status" value="1"/>
</dbReference>
<dbReference type="EMBL" id="FWFR01000002">
    <property type="protein sequence ID" value="SLN65505.1"/>
    <property type="molecule type" value="Genomic_DNA"/>
</dbReference>
<comment type="subunit">
    <text evidence="9">The complex comprises the extracytoplasmic solute receptor protein and the two transmembrane proteins.</text>
</comment>
<dbReference type="Proteomes" id="UP000193200">
    <property type="component" value="Unassembled WGS sequence"/>
</dbReference>
<evidence type="ECO:0000313" key="12">
    <source>
        <dbReference type="Proteomes" id="UP000193200"/>
    </source>
</evidence>
<gene>
    <name evidence="11" type="primary">siaT_16</name>
    <name evidence="11" type="ORF">OCH7691_02999</name>
</gene>
<feature type="transmembrane region" description="Helical" evidence="9">
    <location>
        <begin position="21"/>
        <end position="42"/>
    </location>
</feature>
<feature type="transmembrane region" description="Helical" evidence="9">
    <location>
        <begin position="134"/>
        <end position="156"/>
    </location>
</feature>
<keyword evidence="3" id="KW-1003">Cell membrane</keyword>
<keyword evidence="2 9" id="KW-0813">Transport</keyword>
<evidence type="ECO:0000259" key="10">
    <source>
        <dbReference type="Pfam" id="PF04290"/>
    </source>
</evidence>
<comment type="subcellular location">
    <subcellularLocation>
        <location evidence="1 9">Cell inner membrane</location>
        <topology evidence="1 9">Multi-pass membrane protein</topology>
    </subcellularLocation>
</comment>
<dbReference type="Pfam" id="PF04290">
    <property type="entry name" value="DctQ"/>
    <property type="match status" value="1"/>
</dbReference>
<evidence type="ECO:0000256" key="5">
    <source>
        <dbReference type="ARBA" id="ARBA00022692"/>
    </source>
</evidence>
<feature type="transmembrane region" description="Helical" evidence="9">
    <location>
        <begin position="92"/>
        <end position="114"/>
    </location>
</feature>
<evidence type="ECO:0000313" key="11">
    <source>
        <dbReference type="EMBL" id="SLN65505.1"/>
    </source>
</evidence>
<dbReference type="PANTHER" id="PTHR35011">
    <property type="entry name" value="2,3-DIKETO-L-GULONATE TRAP TRANSPORTER SMALL PERMEASE PROTEIN YIAM"/>
    <property type="match status" value="1"/>
</dbReference>
<evidence type="ECO:0000256" key="4">
    <source>
        <dbReference type="ARBA" id="ARBA00022519"/>
    </source>
</evidence>
<evidence type="ECO:0000256" key="1">
    <source>
        <dbReference type="ARBA" id="ARBA00004429"/>
    </source>
</evidence>
<evidence type="ECO:0000256" key="8">
    <source>
        <dbReference type="ARBA" id="ARBA00038436"/>
    </source>
</evidence>
<accession>A0A1Y5TJC4</accession>
<dbReference type="GO" id="GO:0005886">
    <property type="term" value="C:plasma membrane"/>
    <property type="evidence" value="ECO:0007669"/>
    <property type="project" value="UniProtKB-SubCell"/>
</dbReference>
<evidence type="ECO:0000256" key="2">
    <source>
        <dbReference type="ARBA" id="ARBA00022448"/>
    </source>
</evidence>
<name>A0A1Y5TJC4_9PROT</name>
<evidence type="ECO:0000256" key="3">
    <source>
        <dbReference type="ARBA" id="ARBA00022475"/>
    </source>
</evidence>
<dbReference type="GO" id="GO:0015740">
    <property type="term" value="P:C4-dicarboxylate transport"/>
    <property type="evidence" value="ECO:0007669"/>
    <property type="project" value="TreeGrafter"/>
</dbReference>
<dbReference type="InParanoid" id="A0A1Y5TJC4"/>
<comment type="similarity">
    <text evidence="8 9">Belongs to the TRAP transporter small permease family.</text>
</comment>
<keyword evidence="5 9" id="KW-0812">Transmembrane</keyword>
<keyword evidence="4 9" id="KW-0997">Cell inner membrane</keyword>
<dbReference type="RefSeq" id="WP_217808030.1">
    <property type="nucleotide sequence ID" value="NZ_FWFR01000002.1"/>
</dbReference>